<proteinExistence type="predicted"/>
<evidence type="ECO:0000256" key="1">
    <source>
        <dbReference type="SAM" id="SignalP"/>
    </source>
</evidence>
<keyword evidence="1" id="KW-0732">Signal</keyword>
<feature type="signal peptide" evidence="1">
    <location>
        <begin position="1"/>
        <end position="22"/>
    </location>
</feature>
<dbReference type="AlphaFoldDB" id="A0A8J2UEA6"/>
<accession>A0A8J2UEA6</accession>
<dbReference type="EMBL" id="BMJC01000003">
    <property type="protein sequence ID" value="GGB05663.1"/>
    <property type="molecule type" value="Genomic_DNA"/>
</dbReference>
<dbReference type="Proteomes" id="UP000607559">
    <property type="component" value="Unassembled WGS sequence"/>
</dbReference>
<feature type="chain" id="PRO_5035256446" description="6-bladed beta-propeller" evidence="1">
    <location>
        <begin position="23"/>
        <end position="508"/>
    </location>
</feature>
<reference evidence="2" key="2">
    <citation type="submission" date="2020-09" db="EMBL/GenBank/DDBJ databases">
        <authorList>
            <person name="Sun Q."/>
            <person name="Zhou Y."/>
        </authorList>
    </citation>
    <scope>NUCLEOTIDE SEQUENCE</scope>
    <source>
        <strain evidence="2">CGMCC 1.15448</strain>
    </source>
</reference>
<evidence type="ECO:0000313" key="2">
    <source>
        <dbReference type="EMBL" id="GGB05663.1"/>
    </source>
</evidence>
<reference evidence="2" key="1">
    <citation type="journal article" date="2014" name="Int. J. Syst. Evol. Microbiol.">
        <title>Complete genome sequence of Corynebacterium casei LMG S-19264T (=DSM 44701T), isolated from a smear-ripened cheese.</title>
        <authorList>
            <consortium name="US DOE Joint Genome Institute (JGI-PGF)"/>
            <person name="Walter F."/>
            <person name="Albersmeier A."/>
            <person name="Kalinowski J."/>
            <person name="Ruckert C."/>
        </authorList>
    </citation>
    <scope>NUCLEOTIDE SEQUENCE</scope>
    <source>
        <strain evidence="2">CGMCC 1.15448</strain>
    </source>
</reference>
<evidence type="ECO:0008006" key="4">
    <source>
        <dbReference type="Google" id="ProtNLM"/>
    </source>
</evidence>
<evidence type="ECO:0000313" key="3">
    <source>
        <dbReference type="Proteomes" id="UP000607559"/>
    </source>
</evidence>
<protein>
    <recommendedName>
        <fullName evidence="4">6-bladed beta-propeller</fullName>
    </recommendedName>
</protein>
<organism evidence="2 3">
    <name type="scientific">Puia dinghuensis</name>
    <dbReference type="NCBI Taxonomy" id="1792502"/>
    <lineage>
        <taxon>Bacteria</taxon>
        <taxon>Pseudomonadati</taxon>
        <taxon>Bacteroidota</taxon>
        <taxon>Chitinophagia</taxon>
        <taxon>Chitinophagales</taxon>
        <taxon>Chitinophagaceae</taxon>
        <taxon>Puia</taxon>
    </lineage>
</organism>
<sequence length="508" mass="59363">MSRTLSSLLLTLTLMAWCGVKAQVEQITYSEPEREDGRRTNFEIIGKLNGNYLVFKNNNSNNAVSIYDSNMRLQQRVPLTFMPDKYINVDFIAYPEFCYLVYEYQHRGIVHCTAVKLNSQGQKVGEPVELDTTQISFAANNKIYTTVVSEDKQRIMIFKINSKNPRNFLFTTFLFDADLKRLDRHRLYLPMEERNDLFTDFQLDNEGELVFGRYMRSGSNDYITKVSLVTKDPTADTFSIKDIGSGDRILDEIKIKVDNNNKRYILSGFYYKQRRGNIEGLYSVVWDKATNARTDEKVTVFTEELRAQAKSSDANLRMAFNDFFIKHVIIKRDGGYLLVTESLYTTSRGNMFNRWDYMYNPAFGPGGFYSPYYYSPYYNPWSRNYGNYATRFHAENIMVLSFDATDNLQWSAIIPKSQFDDETENLISHELINTGGELHFLFNVYERRNMLLNDQSISPEGRVTRYPTLKNLDRGYDFMPRYGKQVSSWEAIIPCLYRNYLCFAKVEF</sequence>
<keyword evidence="3" id="KW-1185">Reference proteome</keyword>
<dbReference type="RefSeq" id="WP_188933282.1">
    <property type="nucleotide sequence ID" value="NZ_BMJC01000003.1"/>
</dbReference>
<gene>
    <name evidence="2" type="ORF">GCM10011511_31300</name>
</gene>
<name>A0A8J2UEA6_9BACT</name>
<comment type="caution">
    <text evidence="2">The sequence shown here is derived from an EMBL/GenBank/DDBJ whole genome shotgun (WGS) entry which is preliminary data.</text>
</comment>